<dbReference type="SUPFAM" id="SSF51445">
    <property type="entry name" value="(Trans)glycosidases"/>
    <property type="match status" value="1"/>
</dbReference>
<dbReference type="PANTHER" id="PTHR42732">
    <property type="entry name" value="BETA-GALACTOSIDASE"/>
    <property type="match status" value="1"/>
</dbReference>
<keyword evidence="2" id="KW-0378">Hydrolase</keyword>
<dbReference type="Proteomes" id="UP000238882">
    <property type="component" value="Unassembled WGS sequence"/>
</dbReference>
<dbReference type="InterPro" id="IPR006101">
    <property type="entry name" value="Glyco_hydro_2"/>
</dbReference>
<dbReference type="Gene3D" id="2.60.120.260">
    <property type="entry name" value="Galactose-binding domain-like"/>
    <property type="match status" value="1"/>
</dbReference>
<dbReference type="InterPro" id="IPR017853">
    <property type="entry name" value="GH"/>
</dbReference>
<evidence type="ECO:0000256" key="4">
    <source>
        <dbReference type="SAM" id="SignalP"/>
    </source>
</evidence>
<dbReference type="AlphaFoldDB" id="A0A2S7WNE0"/>
<evidence type="ECO:0000313" key="10">
    <source>
        <dbReference type="Proteomes" id="UP000238882"/>
    </source>
</evidence>
<dbReference type="SUPFAM" id="SSF49785">
    <property type="entry name" value="Galactose-binding domain-like"/>
    <property type="match status" value="1"/>
</dbReference>
<evidence type="ECO:0000259" key="6">
    <source>
        <dbReference type="Pfam" id="PF02836"/>
    </source>
</evidence>
<feature type="signal peptide" evidence="4">
    <location>
        <begin position="1"/>
        <end position="22"/>
    </location>
</feature>
<evidence type="ECO:0000256" key="3">
    <source>
        <dbReference type="ARBA" id="ARBA00023295"/>
    </source>
</evidence>
<feature type="domain" description="Glycoside hydrolase family 2 catalytic" evidence="6">
    <location>
        <begin position="311"/>
        <end position="598"/>
    </location>
</feature>
<keyword evidence="4" id="KW-0732">Signal</keyword>
<dbReference type="Gene3D" id="3.20.20.80">
    <property type="entry name" value="Glycosidases"/>
    <property type="match status" value="1"/>
</dbReference>
<proteinExistence type="inferred from homology"/>
<evidence type="ECO:0000313" key="9">
    <source>
        <dbReference type="EMBL" id="PQJ79110.1"/>
    </source>
</evidence>
<keyword evidence="3" id="KW-0326">Glycosidase</keyword>
<dbReference type="PANTHER" id="PTHR42732:SF1">
    <property type="entry name" value="BETA-MANNOSIDASE"/>
    <property type="match status" value="1"/>
</dbReference>
<dbReference type="Pfam" id="PF16355">
    <property type="entry name" value="DUF4982"/>
    <property type="match status" value="1"/>
</dbReference>
<accession>A0A2S7WNE0</accession>
<comment type="similarity">
    <text evidence="1">Belongs to the glycosyl hydrolase 2 family.</text>
</comment>
<dbReference type="OrthoDB" id="9801077at2"/>
<dbReference type="InterPro" id="IPR051913">
    <property type="entry name" value="GH2_Domain-Containing"/>
</dbReference>
<evidence type="ECO:0000259" key="8">
    <source>
        <dbReference type="Pfam" id="PF16355"/>
    </source>
</evidence>
<evidence type="ECO:0008006" key="11">
    <source>
        <dbReference type="Google" id="ProtNLM"/>
    </source>
</evidence>
<feature type="domain" description="Glycosyl hydrolases family 2 sugar binding" evidence="7">
    <location>
        <begin position="55"/>
        <end position="182"/>
    </location>
</feature>
<dbReference type="GO" id="GO:0004553">
    <property type="term" value="F:hydrolase activity, hydrolyzing O-glycosyl compounds"/>
    <property type="evidence" value="ECO:0007669"/>
    <property type="project" value="InterPro"/>
</dbReference>
<gene>
    <name evidence="9" type="ORF">BTO18_07980</name>
</gene>
<protein>
    <recommendedName>
        <fullName evidence="11">Beta-galactosidase</fullName>
    </recommendedName>
</protein>
<feature type="domain" description="Glycoside hydrolase family 2 immunoglobulin-like beta-sandwich" evidence="5">
    <location>
        <begin position="201"/>
        <end position="303"/>
    </location>
</feature>
<keyword evidence="10" id="KW-1185">Reference proteome</keyword>
<dbReference type="InterPro" id="IPR032311">
    <property type="entry name" value="DUF4982"/>
</dbReference>
<dbReference type="GO" id="GO:0005975">
    <property type="term" value="P:carbohydrate metabolic process"/>
    <property type="evidence" value="ECO:0007669"/>
    <property type="project" value="InterPro"/>
</dbReference>
<sequence length="691" mass="80270">MKIKNLVALLILSFTTLYVANAQEFLKERNTKVLTDWKFSKSDYWKYGTNLKNGEGSIWKNVKIPHTWNAKDVLTDGVNSYHGVGTYMHKLEAQEINENVRHFIRFEGVSLKSEVYINGEFVGEHLGGYSAFCFEITDFLKKDEANEIGVKVNNIPSRNMAPSAETLFPVFGGIYRPVTYFTTKQTCISPLDFASSGVYISQTSVTKNKAVLDVAVLVSSKNTSKSKKIVFTIQDKEGNVALQESENFNFKKNSENQLVKKRLTVNKPHLWQGTIDPYQYIFKVTLLENNSKIDEINHTMGLRSFEVTARKGFFLNNKSYPLYGVNRHQEIEGFGSALSSEQHQQDFELIKELGVSSVRLSHYQQAEEFYDLFSKSGIMVWAEIPNTPPYIKNNPKYLENCKLQIEEMIKQNFNQTAIYCWGLGNEIRIPKKDLKILHDFTKSLDNTRYSVFVDNVDANETHTVTDIQAWNMYYGWYGEGLKDGYSKKTNRIHKKFPEIKIGIAEFGAGGSISQQKEDFERPEPISGKFFPEQYQTHYHENAWNDMKDRDDIWCKYIWNMFDFSWTTVERGDRNFINHKGLVTHNRKTKKDAFYFYKANWSKKPVLHITNKRLIKREKEITFVKVYSNLKKVELFVNGISKGIKERKSDRFILQWNEIKLQKGKNKIDVIGLSEEKKFTDSCEWNFIKNGL</sequence>
<dbReference type="SUPFAM" id="SSF49303">
    <property type="entry name" value="beta-Galactosidase/glucuronidase domain"/>
    <property type="match status" value="1"/>
</dbReference>
<evidence type="ECO:0000256" key="1">
    <source>
        <dbReference type="ARBA" id="ARBA00007401"/>
    </source>
</evidence>
<feature type="chain" id="PRO_5015599232" description="Beta-galactosidase" evidence="4">
    <location>
        <begin position="23"/>
        <end position="691"/>
    </location>
</feature>
<reference evidence="9 10" key="1">
    <citation type="submission" date="2016-12" db="EMBL/GenBank/DDBJ databases">
        <title>Trade-off between light-utilization and light-protection in marine flavobacteria.</title>
        <authorList>
            <person name="Kumagai Y."/>
            <person name="Yoshizawa S."/>
            <person name="Kogure K."/>
            <person name="Iwasaki W."/>
        </authorList>
    </citation>
    <scope>NUCLEOTIDE SEQUENCE [LARGE SCALE GENOMIC DNA]</scope>
    <source>
        <strain evidence="9 10">NBRC 108759</strain>
    </source>
</reference>
<evidence type="ECO:0000259" key="7">
    <source>
        <dbReference type="Pfam" id="PF02837"/>
    </source>
</evidence>
<dbReference type="InterPro" id="IPR006103">
    <property type="entry name" value="Glyco_hydro_2_cat"/>
</dbReference>
<evidence type="ECO:0000256" key="2">
    <source>
        <dbReference type="ARBA" id="ARBA00022801"/>
    </source>
</evidence>
<dbReference type="InterPro" id="IPR008979">
    <property type="entry name" value="Galactose-bd-like_sf"/>
</dbReference>
<dbReference type="EMBL" id="MSCN01000001">
    <property type="protein sequence ID" value="PQJ79110.1"/>
    <property type="molecule type" value="Genomic_DNA"/>
</dbReference>
<evidence type="ECO:0000259" key="5">
    <source>
        <dbReference type="Pfam" id="PF00703"/>
    </source>
</evidence>
<dbReference type="Pfam" id="PF02836">
    <property type="entry name" value="Glyco_hydro_2_C"/>
    <property type="match status" value="1"/>
</dbReference>
<dbReference type="Pfam" id="PF02837">
    <property type="entry name" value="Glyco_hydro_2_N"/>
    <property type="match status" value="1"/>
</dbReference>
<dbReference type="Pfam" id="PF00703">
    <property type="entry name" value="Glyco_hydro_2"/>
    <property type="match status" value="1"/>
</dbReference>
<dbReference type="InterPro" id="IPR006102">
    <property type="entry name" value="Ig-like_GH2"/>
</dbReference>
<dbReference type="PRINTS" id="PR00132">
    <property type="entry name" value="GLHYDRLASE2"/>
</dbReference>
<dbReference type="InterPro" id="IPR006104">
    <property type="entry name" value="Glyco_hydro_2_N"/>
</dbReference>
<dbReference type="InterPro" id="IPR036156">
    <property type="entry name" value="Beta-gal/glucu_dom_sf"/>
</dbReference>
<name>A0A2S7WNE0_9FLAO</name>
<organism evidence="9 10">
    <name type="scientific">Polaribacter porphyrae</name>
    <dbReference type="NCBI Taxonomy" id="1137780"/>
    <lineage>
        <taxon>Bacteria</taxon>
        <taxon>Pseudomonadati</taxon>
        <taxon>Bacteroidota</taxon>
        <taxon>Flavobacteriia</taxon>
        <taxon>Flavobacteriales</taxon>
        <taxon>Flavobacteriaceae</taxon>
    </lineage>
</organism>
<dbReference type="Gene3D" id="2.60.40.10">
    <property type="entry name" value="Immunoglobulins"/>
    <property type="match status" value="2"/>
</dbReference>
<dbReference type="RefSeq" id="WP_105015713.1">
    <property type="nucleotide sequence ID" value="NZ_MSCN01000001.1"/>
</dbReference>
<feature type="domain" description="DUF4982" evidence="8">
    <location>
        <begin position="620"/>
        <end position="677"/>
    </location>
</feature>
<dbReference type="InterPro" id="IPR013783">
    <property type="entry name" value="Ig-like_fold"/>
</dbReference>
<comment type="caution">
    <text evidence="9">The sequence shown here is derived from an EMBL/GenBank/DDBJ whole genome shotgun (WGS) entry which is preliminary data.</text>
</comment>